<feature type="transmembrane region" description="Helical" evidence="1">
    <location>
        <begin position="161"/>
        <end position="181"/>
    </location>
</feature>
<gene>
    <name evidence="4" type="ORF">LPB142_16260</name>
</gene>
<feature type="domain" description="SGNH" evidence="3">
    <location>
        <begin position="395"/>
        <end position="658"/>
    </location>
</feature>
<evidence type="ECO:0000313" key="4">
    <source>
        <dbReference type="EMBL" id="AOZ70694.1"/>
    </source>
</evidence>
<dbReference type="InterPro" id="IPR043968">
    <property type="entry name" value="SGNH"/>
</dbReference>
<evidence type="ECO:0000256" key="1">
    <source>
        <dbReference type="SAM" id="Phobius"/>
    </source>
</evidence>
<feature type="domain" description="Acyltransferase 3" evidence="2">
    <location>
        <begin position="5"/>
        <end position="327"/>
    </location>
</feature>
<proteinExistence type="predicted"/>
<keyword evidence="1" id="KW-0812">Transmembrane</keyword>
<evidence type="ECO:0000313" key="5">
    <source>
        <dbReference type="Proteomes" id="UP000176562"/>
    </source>
</evidence>
<evidence type="ECO:0008006" key="6">
    <source>
        <dbReference type="Google" id="ProtNLM"/>
    </source>
</evidence>
<dbReference type="InterPro" id="IPR050879">
    <property type="entry name" value="Acyltransferase_3"/>
</dbReference>
<accession>A0A1D9MFQ1</accession>
<feature type="transmembrane region" description="Helical" evidence="1">
    <location>
        <begin position="72"/>
        <end position="91"/>
    </location>
</feature>
<dbReference type="Pfam" id="PF01757">
    <property type="entry name" value="Acyl_transf_3"/>
    <property type="match status" value="1"/>
</dbReference>
<keyword evidence="1" id="KW-0472">Membrane</keyword>
<dbReference type="GO" id="GO:0016747">
    <property type="term" value="F:acyltransferase activity, transferring groups other than amino-acyl groups"/>
    <property type="evidence" value="ECO:0007669"/>
    <property type="project" value="InterPro"/>
</dbReference>
<feature type="transmembrane region" description="Helical" evidence="1">
    <location>
        <begin position="7"/>
        <end position="25"/>
    </location>
</feature>
<sequence>MRYRPEIDGLRTLAVMPVILFHAGLPGFGGGFVGVDVFFVISGFLITRILADDIDAGRYSLLEFYERRARRILPALFLVMALSFAAAWFLMLPRPFLDFARSQLAVAVFASNIEFWRQTGYFETLTVTKPLLHTWSLAVEEQFYIAFPLVLWALRGMRPGVRWLILLALAVLSLALAQRLSASDPDAAFYLPFGRAWELLAGALLALAPGGRPGVSRGVAQALSALGLGAIVLAITLFSHDTPTPSVWTALPVLGAVLVIGFADGQTLVGRLLSTRIMVGIGLISYSAYLFHQPLQAFARVHALDDPGPSVLAAVGLLALPLGWLSWRFVEQPFRNRHGAITPARLWLVCGVGTALLLGLGFWGHVTRGWPDRLPPEVVAAARAATERDDQVAACRFTEDDTPTQPVDRCLDPGRPLVALIGDSHAMMYAPALRAALAAQGAGLYQISRNGCLPLPGFAVPDTRNGAGSCDRHVRAVWTQLGTLDPDVVVVSARWTMALQGIGFDNGAGGVIADDGHHHVDLRDPGRPLDDPYRIAEVAAAMGDQLRQLLKRHRVVLIYPTPEAGWDVPLRAGKLLLRGGQIDRMTTTADRARQRNAAVTAVFDAIESPRLYRVRPIDLLCDTPLRGRCRTMQDGGALYVDDNHLSQAGAAVVLPEILRQIALATGRPADSLQ</sequence>
<dbReference type="RefSeq" id="WP_071167015.1">
    <property type="nucleotide sequence ID" value="NZ_CP017781.1"/>
</dbReference>
<evidence type="ECO:0000259" key="2">
    <source>
        <dbReference type="Pfam" id="PF01757"/>
    </source>
</evidence>
<dbReference type="Proteomes" id="UP000176562">
    <property type="component" value="Chromosome"/>
</dbReference>
<keyword evidence="5" id="KW-1185">Reference proteome</keyword>
<dbReference type="KEGG" id="rhp:LPB142_16260"/>
<feature type="transmembrane region" description="Helical" evidence="1">
    <location>
        <begin position="219"/>
        <end position="239"/>
    </location>
</feature>
<dbReference type="PANTHER" id="PTHR23028:SF53">
    <property type="entry name" value="ACYL_TRANSF_3 DOMAIN-CONTAINING PROTEIN"/>
    <property type="match status" value="1"/>
</dbReference>
<dbReference type="GO" id="GO:0016020">
    <property type="term" value="C:membrane"/>
    <property type="evidence" value="ECO:0007669"/>
    <property type="project" value="TreeGrafter"/>
</dbReference>
<dbReference type="Pfam" id="PF19040">
    <property type="entry name" value="SGNH"/>
    <property type="match status" value="1"/>
</dbReference>
<feature type="transmembrane region" description="Helical" evidence="1">
    <location>
        <begin position="311"/>
        <end position="330"/>
    </location>
</feature>
<protein>
    <recommendedName>
        <fullName evidence="6">Acyltransferase</fullName>
    </recommendedName>
</protein>
<keyword evidence="1" id="KW-1133">Transmembrane helix</keyword>
<dbReference type="PANTHER" id="PTHR23028">
    <property type="entry name" value="ACETYLTRANSFERASE"/>
    <property type="match status" value="1"/>
</dbReference>
<dbReference type="AlphaFoldDB" id="A0A1D9MFQ1"/>
<dbReference type="STRING" id="1850250.LPB142_16260"/>
<feature type="transmembrane region" description="Helical" evidence="1">
    <location>
        <begin position="31"/>
        <end position="51"/>
    </location>
</feature>
<organism evidence="4 5">
    <name type="scientific">Rhodobacter xanthinilyticus</name>
    <dbReference type="NCBI Taxonomy" id="1850250"/>
    <lineage>
        <taxon>Bacteria</taxon>
        <taxon>Pseudomonadati</taxon>
        <taxon>Pseudomonadota</taxon>
        <taxon>Alphaproteobacteria</taxon>
        <taxon>Rhodobacterales</taxon>
        <taxon>Rhodobacter group</taxon>
        <taxon>Rhodobacter</taxon>
    </lineage>
</organism>
<dbReference type="EMBL" id="CP017781">
    <property type="protein sequence ID" value="AOZ70694.1"/>
    <property type="molecule type" value="Genomic_DNA"/>
</dbReference>
<reference evidence="4 5" key="1">
    <citation type="submission" date="2016-10" db="EMBL/GenBank/DDBJ databases">
        <title>Rhodobacter sp. LPB0142, isolated from sea water.</title>
        <authorList>
            <person name="Kim E."/>
            <person name="Yi H."/>
        </authorList>
    </citation>
    <scope>NUCLEOTIDE SEQUENCE [LARGE SCALE GENOMIC DNA]</scope>
    <source>
        <strain evidence="4 5">LPB0142</strain>
    </source>
</reference>
<feature type="transmembrane region" description="Helical" evidence="1">
    <location>
        <begin position="187"/>
        <end position="207"/>
    </location>
</feature>
<name>A0A1D9MFQ1_9RHOB</name>
<evidence type="ECO:0000259" key="3">
    <source>
        <dbReference type="Pfam" id="PF19040"/>
    </source>
</evidence>
<feature type="transmembrane region" description="Helical" evidence="1">
    <location>
        <begin position="245"/>
        <end position="263"/>
    </location>
</feature>
<feature type="transmembrane region" description="Helical" evidence="1">
    <location>
        <begin position="275"/>
        <end position="291"/>
    </location>
</feature>
<feature type="transmembrane region" description="Helical" evidence="1">
    <location>
        <begin position="346"/>
        <end position="366"/>
    </location>
</feature>
<dbReference type="InterPro" id="IPR002656">
    <property type="entry name" value="Acyl_transf_3_dom"/>
</dbReference>
<dbReference type="GO" id="GO:0009103">
    <property type="term" value="P:lipopolysaccharide biosynthetic process"/>
    <property type="evidence" value="ECO:0007669"/>
    <property type="project" value="TreeGrafter"/>
</dbReference>
<feature type="transmembrane region" description="Helical" evidence="1">
    <location>
        <begin position="135"/>
        <end position="154"/>
    </location>
</feature>